<feature type="region of interest" description="Disordered" evidence="1">
    <location>
        <begin position="74"/>
        <end position="100"/>
    </location>
</feature>
<name>A0A803PME1_CANSA</name>
<dbReference type="EMBL" id="UZAU01000542">
    <property type="status" value="NOT_ANNOTATED_CDS"/>
    <property type="molecule type" value="Genomic_DNA"/>
</dbReference>
<evidence type="ECO:0000313" key="3">
    <source>
        <dbReference type="Proteomes" id="UP000596661"/>
    </source>
</evidence>
<protein>
    <submittedName>
        <fullName evidence="2">Uncharacterized protein</fullName>
    </submittedName>
</protein>
<organism evidence="2 3">
    <name type="scientific">Cannabis sativa</name>
    <name type="common">Hemp</name>
    <name type="synonym">Marijuana</name>
    <dbReference type="NCBI Taxonomy" id="3483"/>
    <lineage>
        <taxon>Eukaryota</taxon>
        <taxon>Viridiplantae</taxon>
        <taxon>Streptophyta</taxon>
        <taxon>Embryophyta</taxon>
        <taxon>Tracheophyta</taxon>
        <taxon>Spermatophyta</taxon>
        <taxon>Magnoliopsida</taxon>
        <taxon>eudicotyledons</taxon>
        <taxon>Gunneridae</taxon>
        <taxon>Pentapetalae</taxon>
        <taxon>rosids</taxon>
        <taxon>fabids</taxon>
        <taxon>Rosales</taxon>
        <taxon>Cannabaceae</taxon>
        <taxon>Cannabis</taxon>
    </lineage>
</organism>
<evidence type="ECO:0000256" key="1">
    <source>
        <dbReference type="SAM" id="MobiDB-lite"/>
    </source>
</evidence>
<keyword evidence="3" id="KW-1185">Reference proteome</keyword>
<reference evidence="2" key="1">
    <citation type="submission" date="2018-11" db="EMBL/GenBank/DDBJ databases">
        <authorList>
            <person name="Grassa J C."/>
        </authorList>
    </citation>
    <scope>NUCLEOTIDE SEQUENCE [LARGE SCALE GENOMIC DNA]</scope>
</reference>
<proteinExistence type="predicted"/>
<feature type="compositionally biased region" description="Basic and acidic residues" evidence="1">
    <location>
        <begin position="78"/>
        <end position="91"/>
    </location>
</feature>
<evidence type="ECO:0000313" key="2">
    <source>
        <dbReference type="EnsemblPlants" id="cds.evm.model.05.1693"/>
    </source>
</evidence>
<sequence length="100" mass="11533">MNSLFSSFEIRGAEILFGEKFFSSWLMNNKASRKNKVMMSSDEDHKSLAMKKKNEMRLGLEFDGLNFGETFVTSTTDNQDKKPLSPKETRTTHTKTMNKK</sequence>
<accession>A0A803PME1</accession>
<dbReference type="EnsemblPlants" id="evm.model.05.1693">
    <property type="protein sequence ID" value="cds.evm.model.05.1693"/>
    <property type="gene ID" value="evm.TU.05.1693"/>
</dbReference>
<dbReference type="AlphaFoldDB" id="A0A803PME1"/>
<reference evidence="2" key="2">
    <citation type="submission" date="2021-03" db="UniProtKB">
        <authorList>
            <consortium name="EnsemblPlants"/>
        </authorList>
    </citation>
    <scope>IDENTIFICATION</scope>
</reference>
<dbReference type="Proteomes" id="UP000596661">
    <property type="component" value="Chromosome 5"/>
</dbReference>
<dbReference type="Gramene" id="evm.model.05.1693">
    <property type="protein sequence ID" value="cds.evm.model.05.1693"/>
    <property type="gene ID" value="evm.TU.05.1693"/>
</dbReference>